<evidence type="ECO:0000256" key="5">
    <source>
        <dbReference type="SAM" id="SignalP"/>
    </source>
</evidence>
<feature type="region of interest" description="Disordered" evidence="4">
    <location>
        <begin position="858"/>
        <end position="944"/>
    </location>
</feature>
<feature type="compositionally biased region" description="Polar residues" evidence="4">
    <location>
        <begin position="497"/>
        <end position="509"/>
    </location>
</feature>
<name>A0A8J2KIT3_9HEXA</name>
<dbReference type="GO" id="GO:0045087">
    <property type="term" value="P:innate immune response"/>
    <property type="evidence" value="ECO:0007669"/>
    <property type="project" value="TreeGrafter"/>
</dbReference>
<sequence>MAKKGQIMSLVLLAPFFLLISPYVNGQPFLNSLAVLFRARPPWPTTFPSAKFTPIPPPLLNPPGSSQGILVAHPISPSSSTAYESINDGLKSKQPDTIESVQSVQSHPQSSVPSPQQNFISVQASPTISPLIPIYPPPIPLFQNGHVINHGPNNGVPNSGNNNQHINSKDSAVYQNTLPSTLIASPTTLQGSYALPDAPTTVSNPNYGVLLENAANSKGSQKKSKFRGNAWKPVTTSSDLNRETKNSLQGNLNDGNDQPKNSNKENTRQLKNIKEFRPSPQLNSYLETTLISDYGSHINANNGYSGHYDGSNKDAQDNPGFHPTNAKTPKLESGFRPISFDQYASNYGSTATSQHYTNSHQQYYNPWSIPFNGNNPQQNPESSRNPKRDNNDNAARDTRGDTHDSRDTRQDSRNTGHDSRDTGHDSRDTRHDSRDTRQDSRDTRQDSRDTRQDSRDTRYDSRDTRQDSRDNRPGTRDATSSTSKGPRRNKPFRQDRQIVTGSVSVSMKNSGEDESHQEGSSSEEDSQRFFRTRGKKKSSAEQLSKKKPRHRLSSKGKWDHGISSTTASSELVEDWLPPGIQIQKKSDNRKKAPIYTDIKPVQKPKPLPQGTFKLPEKCEKFNRFGFCPVTKQYPLDAAEKIASRCTALMSHLIAPLPKMDVQYDVAKKAQNPNGVTVKRPTGWSWRSFNGKPVCDTDELAILPGWARNEKGDWMIILQTKVWQQKAHISLCSPMTVPCQGQACSTNPNSKPPSPGRSKNDEGQEAKKKNCVQRFSAQRLAVFDPDNPDRCPVVHSVFLPSACVCLTSGTPTANDQGSSEGDKQSYGQNYSRFSLRQPLFSSDNDELMQASEEEDMVGSYRMDSPESGTVTIAPMTQSNSDTSSERGGKIRGSIRHQSSNSIEDPRNHSGTFMVITKKFSTSESSKETSDMPQGFMAMNETQRKS</sequence>
<organism evidence="7 8">
    <name type="scientific">Allacma fusca</name>
    <dbReference type="NCBI Taxonomy" id="39272"/>
    <lineage>
        <taxon>Eukaryota</taxon>
        <taxon>Metazoa</taxon>
        <taxon>Ecdysozoa</taxon>
        <taxon>Arthropoda</taxon>
        <taxon>Hexapoda</taxon>
        <taxon>Collembola</taxon>
        <taxon>Symphypleona</taxon>
        <taxon>Sminthuridae</taxon>
        <taxon>Allacma</taxon>
    </lineage>
</organism>
<evidence type="ECO:0000313" key="7">
    <source>
        <dbReference type="EMBL" id="CAG7786756.1"/>
    </source>
</evidence>
<feature type="compositionally biased region" description="Polar residues" evidence="4">
    <location>
        <begin position="364"/>
        <end position="383"/>
    </location>
</feature>
<feature type="compositionally biased region" description="Polar residues" evidence="4">
    <location>
        <begin position="246"/>
        <end position="261"/>
    </location>
</feature>
<feature type="signal peptide" evidence="5">
    <location>
        <begin position="1"/>
        <end position="26"/>
    </location>
</feature>
<feature type="compositionally biased region" description="Basic residues" evidence="4">
    <location>
        <begin position="545"/>
        <end position="554"/>
    </location>
</feature>
<feature type="region of interest" description="Disordered" evidence="4">
    <location>
        <begin position="305"/>
        <end position="333"/>
    </location>
</feature>
<feature type="region of interest" description="Disordered" evidence="4">
    <location>
        <begin position="364"/>
        <end position="567"/>
    </location>
</feature>
<feature type="region of interest" description="Disordered" evidence="4">
    <location>
        <begin position="80"/>
        <end position="116"/>
    </location>
</feature>
<keyword evidence="3" id="KW-0325">Glycoprotein</keyword>
<dbReference type="PANTHER" id="PTHR23199:SF12">
    <property type="entry name" value="NEUROTROPHIN 1-RELATED"/>
    <property type="match status" value="1"/>
</dbReference>
<feature type="compositionally biased region" description="Basic and acidic residues" evidence="4">
    <location>
        <begin position="757"/>
        <end position="767"/>
    </location>
</feature>
<feature type="domain" description="Spaetzle" evidence="6">
    <location>
        <begin position="692"/>
        <end position="805"/>
    </location>
</feature>
<evidence type="ECO:0000259" key="6">
    <source>
        <dbReference type="Pfam" id="PF16077"/>
    </source>
</evidence>
<feature type="region of interest" description="Disordered" evidence="4">
    <location>
        <begin position="741"/>
        <end position="767"/>
    </location>
</feature>
<keyword evidence="8" id="KW-1185">Reference proteome</keyword>
<evidence type="ECO:0000256" key="4">
    <source>
        <dbReference type="SAM" id="MobiDB-lite"/>
    </source>
</evidence>
<evidence type="ECO:0000313" key="8">
    <source>
        <dbReference type="Proteomes" id="UP000708208"/>
    </source>
</evidence>
<dbReference type="AlphaFoldDB" id="A0A8J2KIT3"/>
<dbReference type="InterPro" id="IPR052444">
    <property type="entry name" value="Spz/Toll_ligand-like"/>
</dbReference>
<protein>
    <recommendedName>
        <fullName evidence="6">Spaetzle domain-containing protein</fullName>
    </recommendedName>
</protein>
<gene>
    <name evidence="7" type="ORF">AFUS01_LOCUS25310</name>
</gene>
<keyword evidence="1 5" id="KW-0732">Signal</keyword>
<dbReference type="EMBL" id="CAJVCH010325150">
    <property type="protein sequence ID" value="CAG7786756.1"/>
    <property type="molecule type" value="Genomic_DNA"/>
</dbReference>
<keyword evidence="2" id="KW-1015">Disulfide bond</keyword>
<evidence type="ECO:0000256" key="1">
    <source>
        <dbReference type="ARBA" id="ARBA00022729"/>
    </source>
</evidence>
<feature type="region of interest" description="Disordered" evidence="4">
    <location>
        <begin position="213"/>
        <end position="264"/>
    </location>
</feature>
<evidence type="ECO:0000256" key="2">
    <source>
        <dbReference type="ARBA" id="ARBA00023157"/>
    </source>
</evidence>
<reference evidence="7" key="1">
    <citation type="submission" date="2021-06" db="EMBL/GenBank/DDBJ databases">
        <authorList>
            <person name="Hodson N. C."/>
            <person name="Mongue J. A."/>
            <person name="Jaron S. K."/>
        </authorList>
    </citation>
    <scope>NUCLEOTIDE SEQUENCE</scope>
</reference>
<dbReference type="GO" id="GO:0005576">
    <property type="term" value="C:extracellular region"/>
    <property type="evidence" value="ECO:0007669"/>
    <property type="project" value="TreeGrafter"/>
</dbReference>
<dbReference type="PANTHER" id="PTHR23199">
    <property type="entry name" value="NEUROTROPHIN 1-RELATED"/>
    <property type="match status" value="1"/>
</dbReference>
<dbReference type="OrthoDB" id="8196662at2759"/>
<comment type="caution">
    <text evidence="7">The sequence shown here is derived from an EMBL/GenBank/DDBJ whole genome shotgun (WGS) entry which is preliminary data.</text>
</comment>
<dbReference type="Proteomes" id="UP000708208">
    <property type="component" value="Unassembled WGS sequence"/>
</dbReference>
<evidence type="ECO:0000256" key="3">
    <source>
        <dbReference type="ARBA" id="ARBA00023180"/>
    </source>
</evidence>
<feature type="compositionally biased region" description="Polar residues" evidence="4">
    <location>
        <begin position="865"/>
        <end position="881"/>
    </location>
</feature>
<dbReference type="GO" id="GO:0021556">
    <property type="term" value="P:central nervous system formation"/>
    <property type="evidence" value="ECO:0007669"/>
    <property type="project" value="TreeGrafter"/>
</dbReference>
<feature type="chain" id="PRO_5035243080" description="Spaetzle domain-containing protein" evidence="5">
    <location>
        <begin position="27"/>
        <end position="944"/>
    </location>
</feature>
<proteinExistence type="predicted"/>
<feature type="compositionally biased region" description="Low complexity" evidence="4">
    <location>
        <begin position="100"/>
        <end position="116"/>
    </location>
</feature>
<accession>A0A8J2KIT3</accession>
<dbReference type="GO" id="GO:0008083">
    <property type="term" value="F:growth factor activity"/>
    <property type="evidence" value="ECO:0007669"/>
    <property type="project" value="TreeGrafter"/>
</dbReference>
<dbReference type="GO" id="GO:0005121">
    <property type="term" value="F:Toll binding"/>
    <property type="evidence" value="ECO:0007669"/>
    <property type="project" value="TreeGrafter"/>
</dbReference>
<dbReference type="InterPro" id="IPR032104">
    <property type="entry name" value="Spaetzle"/>
</dbReference>
<dbReference type="Pfam" id="PF16077">
    <property type="entry name" value="Spaetzle"/>
    <property type="match status" value="1"/>
</dbReference>
<feature type="compositionally biased region" description="Basic and acidic residues" evidence="4">
    <location>
        <begin position="384"/>
        <end position="475"/>
    </location>
</feature>